<keyword evidence="3" id="KW-1185">Reference proteome</keyword>
<evidence type="ECO:0000259" key="1">
    <source>
        <dbReference type="PROSITE" id="PS51186"/>
    </source>
</evidence>
<dbReference type="CDD" id="cd04301">
    <property type="entry name" value="NAT_SF"/>
    <property type="match status" value="1"/>
</dbReference>
<sequence length="221" mass="25250">MSVTFRQVERDEEVEALAHMAHHIWNEYWPALIGQAQTDYMVEKFQSLNAFRADIADNGYEYFFIMDRENATPRELDQAVHGADIHDEGRPAPAGAPDAVESDRDGELAHDAEDFAHEAAKPRIIGYTGGHAEADTNRFFISKIYLLKEHRGRELAGSVVHFYERIARERGLDALYLTVNKQNKMAIRAYEKHGFKTIDAVETDIGEGFIMDDYVMEKKLK</sequence>
<evidence type="ECO:0000313" key="3">
    <source>
        <dbReference type="Proteomes" id="UP001349994"/>
    </source>
</evidence>
<organism evidence="2 3">
    <name type="scientific">Adlercreutzia wanghongyangiae</name>
    <dbReference type="NCBI Taxonomy" id="3111451"/>
    <lineage>
        <taxon>Bacteria</taxon>
        <taxon>Bacillati</taxon>
        <taxon>Actinomycetota</taxon>
        <taxon>Coriobacteriia</taxon>
        <taxon>Eggerthellales</taxon>
        <taxon>Eggerthellaceae</taxon>
        <taxon>Adlercreutzia</taxon>
    </lineage>
</organism>
<evidence type="ECO:0000313" key="2">
    <source>
        <dbReference type="EMBL" id="MEC4175775.1"/>
    </source>
</evidence>
<dbReference type="InterPro" id="IPR016181">
    <property type="entry name" value="Acyl_CoA_acyltransferase"/>
</dbReference>
<name>A0ABU6IH91_9ACTN</name>
<dbReference type="Pfam" id="PF00583">
    <property type="entry name" value="Acetyltransf_1"/>
    <property type="match status" value="1"/>
</dbReference>
<dbReference type="PROSITE" id="PS51186">
    <property type="entry name" value="GNAT"/>
    <property type="match status" value="1"/>
</dbReference>
<dbReference type="EMBL" id="JAYMFF010000008">
    <property type="protein sequence ID" value="MEC4175775.1"/>
    <property type="molecule type" value="Genomic_DNA"/>
</dbReference>
<dbReference type="SUPFAM" id="SSF55729">
    <property type="entry name" value="Acyl-CoA N-acyltransferases (Nat)"/>
    <property type="match status" value="1"/>
</dbReference>
<dbReference type="Proteomes" id="UP001349994">
    <property type="component" value="Unassembled WGS sequence"/>
</dbReference>
<accession>A0ABU6IH91</accession>
<reference evidence="2 3" key="1">
    <citation type="submission" date="2024-01" db="EMBL/GenBank/DDBJ databases">
        <title>novel species in genus Adlercreutzia.</title>
        <authorList>
            <person name="Liu X."/>
        </authorList>
    </citation>
    <scope>NUCLEOTIDE SEQUENCE [LARGE SCALE GENOMIC DNA]</scope>
    <source>
        <strain evidence="2 3">R7</strain>
    </source>
</reference>
<proteinExistence type="predicted"/>
<dbReference type="InterPro" id="IPR000182">
    <property type="entry name" value="GNAT_dom"/>
</dbReference>
<dbReference type="PANTHER" id="PTHR43072">
    <property type="entry name" value="N-ACETYLTRANSFERASE"/>
    <property type="match status" value="1"/>
</dbReference>
<feature type="domain" description="N-acetyltransferase" evidence="1">
    <location>
        <begin position="66"/>
        <end position="221"/>
    </location>
</feature>
<comment type="caution">
    <text evidence="2">The sequence shown here is derived from an EMBL/GenBank/DDBJ whole genome shotgun (WGS) entry which is preliminary data.</text>
</comment>
<dbReference type="RefSeq" id="WP_338209755.1">
    <property type="nucleotide sequence ID" value="NZ_JAYMFF010000008.1"/>
</dbReference>
<dbReference type="Gene3D" id="3.40.630.30">
    <property type="match status" value="1"/>
</dbReference>
<gene>
    <name evidence="2" type="ORF">VIN30_04865</name>
</gene>
<protein>
    <submittedName>
        <fullName evidence="2">GNAT family N-acetyltransferase</fullName>
    </submittedName>
</protein>